<dbReference type="KEGG" id="gox:GOX2727"/>
<protein>
    <submittedName>
        <fullName evidence="1">Uncharacterized protein</fullName>
    </submittedName>
</protein>
<dbReference type="HOGENOM" id="CLU_1784121_0_0_5"/>
<dbReference type="AlphaFoldDB" id="Q5HXG3"/>
<gene>
    <name evidence="1" type="ordered locus">GOX2727</name>
</gene>
<reference evidence="1 2" key="1">
    <citation type="journal article" date="2005" name="Nat. Biotechnol.">
        <title>Complete genome sequence of the acetic acid bacterium Gluconobacter oxydans.</title>
        <authorList>
            <person name="Prust C."/>
            <person name="Hoffmeister M."/>
            <person name="Liesegang H."/>
            <person name="Wiezer A."/>
            <person name="Fricke W.F."/>
            <person name="Ehrenreich A."/>
            <person name="Gottschalk G."/>
            <person name="Deppenmeier U."/>
        </authorList>
    </citation>
    <scope>NUCLEOTIDE SEQUENCE [LARGE SCALE GENOMIC DNA]</scope>
    <source>
        <strain evidence="2">621H</strain>
        <plasmid evidence="2">Plasmid pGOX4</plasmid>
    </source>
</reference>
<geneLocation type="plasmid" evidence="1 2">
    <name>pGOX4</name>
</geneLocation>
<name>Q5HXG3_GLUOX</name>
<keyword evidence="2" id="KW-1185">Reference proteome</keyword>
<evidence type="ECO:0000313" key="2">
    <source>
        <dbReference type="Proteomes" id="UP000006375"/>
    </source>
</evidence>
<organism evidence="1 2">
    <name type="scientific">Gluconobacter oxydans (strain 621H)</name>
    <name type="common">Gluconobacter suboxydans</name>
    <dbReference type="NCBI Taxonomy" id="290633"/>
    <lineage>
        <taxon>Bacteria</taxon>
        <taxon>Pseudomonadati</taxon>
        <taxon>Pseudomonadota</taxon>
        <taxon>Alphaproteobacteria</taxon>
        <taxon>Acetobacterales</taxon>
        <taxon>Acetobacteraceae</taxon>
        <taxon>Gluconobacter</taxon>
    </lineage>
</organism>
<sequence>MQTFSCASRQALVPVVIRDGLMPDREGHGLLPDGLKGLLGHQTFPDIPVPVIDPSGRFHAVAHGGRRCHRKPDQVRERDKLQRLLPGILLDLTAPVAEGRDSLLEVLFVVLVDPDIHLDQAERFAALADGVHGLSAHEGTLQNLF</sequence>
<evidence type="ECO:0000313" key="1">
    <source>
        <dbReference type="EMBL" id="AAW59791.1"/>
    </source>
</evidence>
<accession>Q5HXG3</accession>
<dbReference type="Proteomes" id="UP000006375">
    <property type="component" value="Plasmid pGOX4"/>
</dbReference>
<proteinExistence type="predicted"/>
<keyword evidence="1" id="KW-0614">Plasmid</keyword>
<dbReference type="EMBL" id="CP000007">
    <property type="protein sequence ID" value="AAW59791.1"/>
    <property type="molecule type" value="Genomic_DNA"/>
</dbReference>